<evidence type="ECO:0008006" key="6">
    <source>
        <dbReference type="Google" id="ProtNLM"/>
    </source>
</evidence>
<feature type="transmembrane region" description="Helical" evidence="1">
    <location>
        <begin position="181"/>
        <end position="206"/>
    </location>
</feature>
<evidence type="ECO:0000313" key="5">
    <source>
        <dbReference type="Proteomes" id="UP000189433"/>
    </source>
</evidence>
<feature type="domain" description="DUF7654" evidence="2">
    <location>
        <begin position="487"/>
        <end position="558"/>
    </location>
</feature>
<gene>
    <name evidence="4" type="ORF">BKK50_05805</name>
</gene>
<feature type="transmembrane region" description="Helical" evidence="1">
    <location>
        <begin position="339"/>
        <end position="356"/>
    </location>
</feature>
<feature type="domain" description="DUF7657" evidence="3">
    <location>
        <begin position="11"/>
        <end position="392"/>
    </location>
</feature>
<dbReference type="Pfam" id="PF24672">
    <property type="entry name" value="DUF7654"/>
    <property type="match status" value="1"/>
</dbReference>
<keyword evidence="1" id="KW-0812">Transmembrane</keyword>
<sequence>MIDYNKRINYYFYTIAFVISILYVSLYLSPSSYGIALDIFDIPNKPLLGEARPIRSDEWSVWTPYLQMAVNNNFERFYETPGYLIDLRGFNQLPLLDWMVIFKPLTWGFFLFSPERAFSIYHVLVALFFIFGWKKIIEKTILKGVEHRSIYSMLFSLTLYFTGFVQYWLTTLGPILAFTPWLYISLISESKYSVLFTFYVAIVWLVSHTYPPIIIQSVYLGIILILIYESSWNVKELISKYWIKAIFCALAVGIVFFYFKDAIKVVSETVYPGKRISLGGDSSWQYWLSSFFPYLLINGYEQTWGPNICEVGGVVTYLPLFSICFLDYRNLRDIFKNRIFVLLLSTFLFVSLWMVIAFPEWFVKVTLLYMSPAHRGVYLLGLSINILAFFCIIRGKLIFNWYRISIFSSLVVLGYFISSYISGESLIDKSHWEIMLIPILFLLFSLNRLNRLTLMLSILSLSLIYTFNFNPLQSTKPIFDIINSYKTEELNSYKNENGWVVKEDYPGAILAGIGVKSFTNVLIRPQLDFFKSIYPDMPNDKFNYIFNRYAHLKVSSTILKPYNPYQDTVVIPIKDIQNEKSDTSLSTLQNVELSDDISLIKLADKGGSLDQIFYDGEYFQLIGWSLSPENKVWILTPNIMELSLMKANSVIRNDVVSAINDKELKRSGFNILLKSNVQNIKFCLVSYSDKYGYKMLPSIEDNPNYDCSF</sequence>
<evidence type="ECO:0000259" key="3">
    <source>
        <dbReference type="Pfam" id="PF24677"/>
    </source>
</evidence>
<keyword evidence="1" id="KW-1133">Transmembrane helix</keyword>
<dbReference type="InterPro" id="IPR056071">
    <property type="entry name" value="DUF7654"/>
</dbReference>
<dbReference type="Pfam" id="PF24677">
    <property type="entry name" value="DUF7657"/>
    <property type="match status" value="1"/>
</dbReference>
<reference evidence="4 5" key="1">
    <citation type="submission" date="2016-10" db="EMBL/GenBank/DDBJ databases">
        <title>Rodentibacter gen. nov. and new species.</title>
        <authorList>
            <person name="Christensen H."/>
        </authorList>
    </citation>
    <scope>NUCLEOTIDE SEQUENCE [LARGE SCALE GENOMIC DNA]</scope>
    <source>
        <strain evidence="4 5">CCUG17206</strain>
    </source>
</reference>
<dbReference type="AlphaFoldDB" id="A0A1V3ILZ9"/>
<evidence type="ECO:0000313" key="4">
    <source>
        <dbReference type="EMBL" id="OOF42949.1"/>
    </source>
</evidence>
<proteinExistence type="predicted"/>
<feature type="transmembrane region" description="Helical" evidence="1">
    <location>
        <begin position="118"/>
        <end position="137"/>
    </location>
</feature>
<feature type="transmembrane region" description="Helical" evidence="1">
    <location>
        <begin position="241"/>
        <end position="259"/>
    </location>
</feature>
<dbReference type="Proteomes" id="UP000189433">
    <property type="component" value="Unassembled WGS sequence"/>
</dbReference>
<comment type="caution">
    <text evidence="4">The sequence shown here is derived from an EMBL/GenBank/DDBJ whole genome shotgun (WGS) entry which is preliminary data.</text>
</comment>
<feature type="transmembrane region" description="Helical" evidence="1">
    <location>
        <begin position="149"/>
        <end position="169"/>
    </location>
</feature>
<feature type="transmembrane region" description="Helical" evidence="1">
    <location>
        <begin position="12"/>
        <end position="29"/>
    </location>
</feature>
<accession>A0A1V3ILZ9</accession>
<dbReference type="OrthoDB" id="6053736at2"/>
<keyword evidence="5" id="KW-1185">Reference proteome</keyword>
<feature type="transmembrane region" description="Helical" evidence="1">
    <location>
        <begin position="430"/>
        <end position="446"/>
    </location>
</feature>
<evidence type="ECO:0000259" key="2">
    <source>
        <dbReference type="Pfam" id="PF24672"/>
    </source>
</evidence>
<dbReference type="RefSeq" id="WP_077416254.1">
    <property type="nucleotide sequence ID" value="NZ_MLHJ01000047.1"/>
</dbReference>
<dbReference type="STRING" id="1908260.BKK50_05805"/>
<evidence type="ECO:0000256" key="1">
    <source>
        <dbReference type="SAM" id="Phobius"/>
    </source>
</evidence>
<keyword evidence="1" id="KW-0472">Membrane</keyword>
<protein>
    <recommendedName>
        <fullName evidence="6">YfhO family protein</fullName>
    </recommendedName>
</protein>
<feature type="transmembrane region" description="Helical" evidence="1">
    <location>
        <begin position="400"/>
        <end position="418"/>
    </location>
</feature>
<name>A0A1V3ILZ9_9PAST</name>
<feature type="transmembrane region" description="Helical" evidence="1">
    <location>
        <begin position="376"/>
        <end position="393"/>
    </location>
</feature>
<dbReference type="EMBL" id="MLHJ01000047">
    <property type="protein sequence ID" value="OOF42949.1"/>
    <property type="molecule type" value="Genomic_DNA"/>
</dbReference>
<organism evidence="4 5">
    <name type="scientific">Rodentibacter rarus</name>
    <dbReference type="NCBI Taxonomy" id="1908260"/>
    <lineage>
        <taxon>Bacteria</taxon>
        <taxon>Pseudomonadati</taxon>
        <taxon>Pseudomonadota</taxon>
        <taxon>Gammaproteobacteria</taxon>
        <taxon>Pasteurellales</taxon>
        <taxon>Pasteurellaceae</taxon>
        <taxon>Rodentibacter</taxon>
    </lineage>
</organism>
<dbReference type="InterPro" id="IPR056074">
    <property type="entry name" value="DUF7657"/>
</dbReference>
<feature type="transmembrane region" description="Helical" evidence="1">
    <location>
        <begin position="453"/>
        <end position="472"/>
    </location>
</feature>